<sequence length="86" mass="10107">MSRFFYPVFLILLTTSCSQLSREEQLHDECDTTRKNGYLYMMPILQRHTTTGVSDTNVTYWVGNTELAYRKCISEAKKNEFNLRSN</sequence>
<keyword evidence="3" id="KW-1185">Reference proteome</keyword>
<protein>
    <recommendedName>
        <fullName evidence="5">Lipoprotein</fullName>
    </recommendedName>
</protein>
<accession>A0A5F2DEZ8</accession>
<dbReference type="RefSeq" id="WP_100715999.1">
    <property type="nucleotide sequence ID" value="NZ_JAMQPS010000005.1"/>
</dbReference>
<evidence type="ECO:0000313" key="3">
    <source>
        <dbReference type="Proteomes" id="UP000297352"/>
    </source>
</evidence>
<dbReference type="Proteomes" id="UP000297352">
    <property type="component" value="Unassembled WGS sequence"/>
</dbReference>
<reference evidence="3" key="2">
    <citation type="journal article" date="2019" name="PLoS Negl. Trop. Dis.">
        <title>Revisiting the worldwide diversity of Leptospira species in the environment.</title>
        <authorList>
            <person name="Vincent A.T."/>
            <person name="Schiettekatte O."/>
            <person name="Bourhy P."/>
            <person name="Veyrier F.J."/>
            <person name="Picardeau M."/>
        </authorList>
    </citation>
    <scope>NUCLEOTIDE SEQUENCE [LARGE SCALE GENOMIC DNA]</scope>
    <source>
        <strain evidence="3">201702449</strain>
    </source>
</reference>
<reference evidence="2" key="1">
    <citation type="submission" date="2018-10" db="EMBL/GenBank/DDBJ databases">
        <authorList>
            <person name="Vincent A.T."/>
            <person name="Schiettekatte O."/>
            <person name="Bourhy P."/>
            <person name="Veyrier F.J."/>
            <person name="Picardeau M."/>
        </authorList>
    </citation>
    <scope>NUCLEOTIDE SEQUENCE</scope>
    <source>
        <strain evidence="2">201702449</strain>
    </source>
</reference>
<proteinExistence type="predicted"/>
<evidence type="ECO:0000313" key="2">
    <source>
        <dbReference type="EMBL" id="TGL74652.1"/>
    </source>
</evidence>
<organism evidence="1 4">
    <name type="scientific">Leptospira levettii</name>
    <dbReference type="NCBI Taxonomy" id="2023178"/>
    <lineage>
        <taxon>Bacteria</taxon>
        <taxon>Pseudomonadati</taxon>
        <taxon>Spirochaetota</taxon>
        <taxon>Spirochaetia</taxon>
        <taxon>Leptospirales</taxon>
        <taxon>Leptospiraceae</taxon>
        <taxon>Leptospira</taxon>
    </lineage>
</organism>
<dbReference type="EMBL" id="JAMQQD010000007">
    <property type="protein sequence ID" value="MCW7516775.1"/>
    <property type="molecule type" value="Genomic_DNA"/>
</dbReference>
<dbReference type="Proteomes" id="UP001209694">
    <property type="component" value="Unassembled WGS sequence"/>
</dbReference>
<evidence type="ECO:0000313" key="1">
    <source>
        <dbReference type="EMBL" id="MCW7516775.1"/>
    </source>
</evidence>
<evidence type="ECO:0000313" key="4">
    <source>
        <dbReference type="Proteomes" id="UP001209694"/>
    </source>
</evidence>
<dbReference type="PROSITE" id="PS51257">
    <property type="entry name" value="PROKAR_LIPOPROTEIN"/>
    <property type="match status" value="1"/>
</dbReference>
<reference evidence="1" key="3">
    <citation type="submission" date="2022-06" db="EMBL/GenBank/DDBJ databases">
        <title>Leptospira isolates from biofilms formed at urban environments.</title>
        <authorList>
            <person name="Ribeiro P.S."/>
            <person name="Sousa T."/>
            <person name="Carvalho N."/>
            <person name="Aburjaile F."/>
            <person name="Neves F."/>
            <person name="Oliveira D."/>
            <person name="Blanco L."/>
            <person name="Lima J."/>
            <person name="Costa F."/>
            <person name="Brenig B."/>
            <person name="Soares S."/>
            <person name="Ramos R."/>
            <person name="Goes-Neto A."/>
            <person name="Matiuzzi M."/>
            <person name="Azevedo V."/>
            <person name="Ristow P."/>
        </authorList>
    </citation>
    <scope>NUCLEOTIDE SEQUENCE</scope>
    <source>
        <strain evidence="1">VSF7</strain>
    </source>
</reference>
<evidence type="ECO:0008006" key="5">
    <source>
        <dbReference type="Google" id="ProtNLM"/>
    </source>
</evidence>
<name>A0A5F2DEZ8_9LEPT</name>
<dbReference type="AlphaFoldDB" id="A0A5F2DEZ8"/>
<comment type="caution">
    <text evidence="1">The sequence shown here is derived from an EMBL/GenBank/DDBJ whole genome shotgun (WGS) entry which is preliminary data.</text>
</comment>
<dbReference type="EMBL" id="RQGI01000007">
    <property type="protein sequence ID" value="TGL74652.1"/>
    <property type="molecule type" value="Genomic_DNA"/>
</dbReference>
<gene>
    <name evidence="2" type="ORF">EHQ60_01665</name>
    <name evidence="1" type="ORF">ND810_16530</name>
</gene>